<organism evidence="2 3">
    <name type="scientific">Pyrocoelia pectoralis</name>
    <dbReference type="NCBI Taxonomy" id="417401"/>
    <lineage>
        <taxon>Eukaryota</taxon>
        <taxon>Metazoa</taxon>
        <taxon>Ecdysozoa</taxon>
        <taxon>Arthropoda</taxon>
        <taxon>Hexapoda</taxon>
        <taxon>Insecta</taxon>
        <taxon>Pterygota</taxon>
        <taxon>Neoptera</taxon>
        <taxon>Endopterygota</taxon>
        <taxon>Coleoptera</taxon>
        <taxon>Polyphaga</taxon>
        <taxon>Elateriformia</taxon>
        <taxon>Elateroidea</taxon>
        <taxon>Lampyridae</taxon>
        <taxon>Lampyrinae</taxon>
        <taxon>Pyrocoelia</taxon>
    </lineage>
</organism>
<gene>
    <name evidence="2" type="ORF">RI129_012390</name>
</gene>
<evidence type="ECO:0000259" key="1">
    <source>
        <dbReference type="Pfam" id="PF08242"/>
    </source>
</evidence>
<comment type="caution">
    <text evidence="2">The sequence shown here is derived from an EMBL/GenBank/DDBJ whole genome shotgun (WGS) entry which is preliminary data.</text>
</comment>
<dbReference type="InterPro" id="IPR013217">
    <property type="entry name" value="Methyltransf_12"/>
</dbReference>
<proteinExistence type="predicted"/>
<name>A0AAN7UT50_9COLE</name>
<dbReference type="Proteomes" id="UP001329430">
    <property type="component" value="Chromosome 10"/>
</dbReference>
<evidence type="ECO:0000313" key="2">
    <source>
        <dbReference type="EMBL" id="KAK5638095.1"/>
    </source>
</evidence>
<dbReference type="SUPFAM" id="SSF53335">
    <property type="entry name" value="S-adenosyl-L-methionine-dependent methyltransferases"/>
    <property type="match status" value="1"/>
</dbReference>
<dbReference type="PANTHER" id="PTHR43861:SF1">
    <property type="entry name" value="TRANS-ACONITATE 2-METHYLTRANSFERASE"/>
    <property type="match status" value="1"/>
</dbReference>
<reference evidence="2 3" key="1">
    <citation type="journal article" date="2024" name="Insects">
        <title>An Improved Chromosome-Level Genome Assembly of the Firefly Pyrocoelia pectoralis.</title>
        <authorList>
            <person name="Fu X."/>
            <person name="Meyer-Rochow V.B."/>
            <person name="Ballantyne L."/>
            <person name="Zhu X."/>
        </authorList>
    </citation>
    <scope>NUCLEOTIDE SEQUENCE [LARGE SCALE GENOMIC DNA]</scope>
    <source>
        <strain evidence="2">XCY_ONT2</strain>
    </source>
</reference>
<sequence>MFKPNEFIRSVAPSEGAIKYVLKHYWGYVNVKEYCNVLEIGCGPGNCTHDILLPLFPKTLQNYVGTDISRPMIEYAQTHYQNEPRLKFEMLDVGTYCLPKKFLAAFDHILSFQCLHFVSDHRKALENIYQMTKPGGDLFITFAGKAIIFDVYEELSQSDKWRPYLESYRDAVCPTHFCEDPSLYFEAVLKEVGFSPVVCISLKKHFVLPKKSFLTFVEAICMYPIPKNLMDNFLADSFEEMKRRRCVDGDYVTYPYSLLIAHATKPDGTS</sequence>
<protein>
    <recommendedName>
        <fullName evidence="1">Methyltransferase type 12 domain-containing protein</fullName>
    </recommendedName>
</protein>
<dbReference type="CDD" id="cd02440">
    <property type="entry name" value="AdoMet_MTases"/>
    <property type="match status" value="1"/>
</dbReference>
<feature type="domain" description="Methyltransferase type 12" evidence="1">
    <location>
        <begin position="38"/>
        <end position="138"/>
    </location>
</feature>
<dbReference type="Pfam" id="PF08242">
    <property type="entry name" value="Methyltransf_12"/>
    <property type="match status" value="1"/>
</dbReference>
<dbReference type="PANTHER" id="PTHR43861">
    <property type="entry name" value="TRANS-ACONITATE 2-METHYLTRANSFERASE-RELATED"/>
    <property type="match status" value="1"/>
</dbReference>
<dbReference type="Gene3D" id="3.40.50.150">
    <property type="entry name" value="Vaccinia Virus protein VP39"/>
    <property type="match status" value="1"/>
</dbReference>
<accession>A0AAN7UT50</accession>
<keyword evidence="3" id="KW-1185">Reference proteome</keyword>
<evidence type="ECO:0000313" key="3">
    <source>
        <dbReference type="Proteomes" id="UP001329430"/>
    </source>
</evidence>
<dbReference type="AlphaFoldDB" id="A0AAN7UT50"/>
<dbReference type="EMBL" id="JAVRBK010000010">
    <property type="protein sequence ID" value="KAK5638095.1"/>
    <property type="molecule type" value="Genomic_DNA"/>
</dbReference>
<dbReference type="InterPro" id="IPR029063">
    <property type="entry name" value="SAM-dependent_MTases_sf"/>
</dbReference>